<keyword evidence="3" id="KW-1185">Reference proteome</keyword>
<feature type="region of interest" description="Disordered" evidence="1">
    <location>
        <begin position="1"/>
        <end position="75"/>
    </location>
</feature>
<evidence type="ECO:0000313" key="2">
    <source>
        <dbReference type="EMBL" id="RNA39729.1"/>
    </source>
</evidence>
<reference evidence="2 3" key="1">
    <citation type="journal article" date="2018" name="Sci. Rep.">
        <title>Genomic signatures of local adaptation to the degree of environmental predictability in rotifers.</title>
        <authorList>
            <person name="Franch-Gras L."/>
            <person name="Hahn C."/>
            <person name="Garcia-Roger E.M."/>
            <person name="Carmona M.J."/>
            <person name="Serra M."/>
            <person name="Gomez A."/>
        </authorList>
    </citation>
    <scope>NUCLEOTIDE SEQUENCE [LARGE SCALE GENOMIC DNA]</scope>
    <source>
        <strain evidence="2">HYR1</strain>
    </source>
</reference>
<sequence>MYWIKKQGSNKKVTLKKPRPDNDRSGRPSRLVCGSDPSVPTVLHGRPNRPIRLTQPTRPTNLTGRPFRPSPPHRRILPYDPGVQYFIKFYL</sequence>
<evidence type="ECO:0000313" key="3">
    <source>
        <dbReference type="Proteomes" id="UP000276133"/>
    </source>
</evidence>
<feature type="compositionally biased region" description="Polar residues" evidence="1">
    <location>
        <begin position="54"/>
        <end position="63"/>
    </location>
</feature>
<name>A0A3M7SVK3_BRAPC</name>
<comment type="caution">
    <text evidence="2">The sequence shown here is derived from an EMBL/GenBank/DDBJ whole genome shotgun (WGS) entry which is preliminary data.</text>
</comment>
<dbReference type="AlphaFoldDB" id="A0A3M7SVK3"/>
<organism evidence="2 3">
    <name type="scientific">Brachionus plicatilis</name>
    <name type="common">Marine rotifer</name>
    <name type="synonym">Brachionus muelleri</name>
    <dbReference type="NCBI Taxonomy" id="10195"/>
    <lineage>
        <taxon>Eukaryota</taxon>
        <taxon>Metazoa</taxon>
        <taxon>Spiralia</taxon>
        <taxon>Gnathifera</taxon>
        <taxon>Rotifera</taxon>
        <taxon>Eurotatoria</taxon>
        <taxon>Monogononta</taxon>
        <taxon>Pseudotrocha</taxon>
        <taxon>Ploima</taxon>
        <taxon>Brachionidae</taxon>
        <taxon>Brachionus</taxon>
    </lineage>
</organism>
<protein>
    <submittedName>
        <fullName evidence="2">Uncharacterized protein</fullName>
    </submittedName>
</protein>
<evidence type="ECO:0000256" key="1">
    <source>
        <dbReference type="SAM" id="MobiDB-lite"/>
    </source>
</evidence>
<accession>A0A3M7SVK3</accession>
<proteinExistence type="predicted"/>
<gene>
    <name evidence="2" type="ORF">BpHYR1_029917</name>
</gene>
<dbReference type="EMBL" id="REGN01000710">
    <property type="protein sequence ID" value="RNA39729.1"/>
    <property type="molecule type" value="Genomic_DNA"/>
</dbReference>
<dbReference type="Proteomes" id="UP000276133">
    <property type="component" value="Unassembled WGS sequence"/>
</dbReference>